<reference evidence="1 2" key="1">
    <citation type="submission" date="2015-08" db="EMBL/GenBank/DDBJ databases">
        <title>Emmonsia species relationships and genome sequence.</title>
        <authorList>
            <person name="Cuomo C.A."/>
            <person name="Schwartz I.S."/>
            <person name="Kenyon C."/>
            <person name="De Hoog G.S."/>
            <person name="Govender N.P."/>
            <person name="Botha A."/>
            <person name="Moreno L."/>
            <person name="De Vries M."/>
            <person name="Munoz J.F."/>
            <person name="Stielow J.B."/>
        </authorList>
    </citation>
    <scope>NUCLEOTIDE SEQUENCE [LARGE SCALE GENOMIC DNA]</scope>
    <source>
        <strain evidence="1 2">EI222</strain>
    </source>
</reference>
<evidence type="ECO:0008006" key="3">
    <source>
        <dbReference type="Google" id="ProtNLM"/>
    </source>
</evidence>
<proteinExistence type="predicted"/>
<organism evidence="1 2">
    <name type="scientific">Blastomyces percursus</name>
    <dbReference type="NCBI Taxonomy" id="1658174"/>
    <lineage>
        <taxon>Eukaryota</taxon>
        <taxon>Fungi</taxon>
        <taxon>Dikarya</taxon>
        <taxon>Ascomycota</taxon>
        <taxon>Pezizomycotina</taxon>
        <taxon>Eurotiomycetes</taxon>
        <taxon>Eurotiomycetidae</taxon>
        <taxon>Onygenales</taxon>
        <taxon>Ajellomycetaceae</taxon>
        <taxon>Blastomyces</taxon>
    </lineage>
</organism>
<gene>
    <name evidence="1" type="ORF">ACJ73_07240</name>
</gene>
<sequence length="253" mass="29049">MSYFKLPVELVEQIPQYMDKEGLKIFGNTSRKTRYAVEPILYEAISLICPATAYRDVLKLLIAIHERPRMVSRTKTLNISEPKENAGDERELVQTAGLDAQLTVNQTISHLLSKLPNLSSFHFRSPRSNCFGRNRADRGPLKLSHLRKLVTLHLPVHYLLACLSPLVLPATLERLHVKDGDRVDQEHLTKLLIYYVKQKPVEGTGIWSLNFISIDYLMFRIDELTTICKAKGVKLELKQNEWGMPCGREPWAW</sequence>
<accession>A0A1J9R1E4</accession>
<dbReference type="Proteomes" id="UP000242791">
    <property type="component" value="Unassembled WGS sequence"/>
</dbReference>
<evidence type="ECO:0000313" key="2">
    <source>
        <dbReference type="Proteomes" id="UP000242791"/>
    </source>
</evidence>
<dbReference type="EMBL" id="LGTZ01001420">
    <property type="protein sequence ID" value="OJD21421.1"/>
    <property type="molecule type" value="Genomic_DNA"/>
</dbReference>
<dbReference type="VEuPathDB" id="FungiDB:ACJ73_07240"/>
<name>A0A1J9R1E4_9EURO</name>
<keyword evidence="2" id="KW-1185">Reference proteome</keyword>
<protein>
    <recommendedName>
        <fullName evidence="3">F-box domain-containing protein</fullName>
    </recommendedName>
</protein>
<evidence type="ECO:0000313" key="1">
    <source>
        <dbReference type="EMBL" id="OJD21421.1"/>
    </source>
</evidence>
<comment type="caution">
    <text evidence="1">The sequence shown here is derived from an EMBL/GenBank/DDBJ whole genome shotgun (WGS) entry which is preliminary data.</text>
</comment>
<dbReference type="AlphaFoldDB" id="A0A1J9R1E4"/>
<dbReference type="OrthoDB" id="4188435at2759"/>